<dbReference type="STRING" id="1123350.SAMN02744040_00538"/>
<dbReference type="SMART" id="SM00257">
    <property type="entry name" value="LysM"/>
    <property type="match status" value="2"/>
</dbReference>
<dbReference type="SUPFAM" id="SSF48371">
    <property type="entry name" value="ARM repeat"/>
    <property type="match status" value="1"/>
</dbReference>
<sequence>MLYHVKRGDTLQKIAAKFNTTPQAIMEANVICNPNFISANTPLIIPEPNIKLPKSQGQVPYYIMQYGDTYSCLSKQFNISINSLIYMNKFNPNFIPTGSEILVGEYLSNPLELKEKWETMGNTKCNKLSEEEVYDIYYNGSFIWQALGNQSIPYLLNLLENTCDIVRFYSIVSLGRIARNSQNVINALTNMTNDKSELISNTAEFALNRIYLVNKYSKRIHITLTENRIYDNPNLKSNFFPIPTGSQVMSLNWAIPSPTGEVNMAGDVILYDRVRFFAINRDGYIPRLGLNQINVI</sequence>
<keyword evidence="3" id="KW-1185">Reference proteome</keyword>
<dbReference type="Gene3D" id="3.10.350.10">
    <property type="entry name" value="LysM domain"/>
    <property type="match status" value="1"/>
</dbReference>
<dbReference type="SUPFAM" id="SSF54106">
    <property type="entry name" value="LysM domain"/>
    <property type="match status" value="2"/>
</dbReference>
<feature type="domain" description="LysM" evidence="1">
    <location>
        <begin position="1"/>
        <end position="45"/>
    </location>
</feature>
<dbReference type="CDD" id="cd00118">
    <property type="entry name" value="LysM"/>
    <property type="match status" value="1"/>
</dbReference>
<dbReference type="AlphaFoldDB" id="A0A1M5PJV2"/>
<dbReference type="PROSITE" id="PS51782">
    <property type="entry name" value="LYSM"/>
    <property type="match status" value="1"/>
</dbReference>
<evidence type="ECO:0000313" key="2">
    <source>
        <dbReference type="EMBL" id="SHH02050.1"/>
    </source>
</evidence>
<dbReference type="InterPro" id="IPR036779">
    <property type="entry name" value="LysM_dom_sf"/>
</dbReference>
<reference evidence="3" key="1">
    <citation type="submission" date="2016-11" db="EMBL/GenBank/DDBJ databases">
        <authorList>
            <person name="Varghese N."/>
            <person name="Submissions S."/>
        </authorList>
    </citation>
    <scope>NUCLEOTIDE SEQUENCE [LARGE SCALE GENOMIC DNA]</scope>
    <source>
        <strain evidence="3">DSM 15285</strain>
    </source>
</reference>
<dbReference type="Pfam" id="PF01476">
    <property type="entry name" value="LysM"/>
    <property type="match status" value="2"/>
</dbReference>
<protein>
    <submittedName>
        <fullName evidence="2">LysM repeat-containing protein</fullName>
    </submittedName>
</protein>
<evidence type="ECO:0000259" key="1">
    <source>
        <dbReference type="PROSITE" id="PS51782"/>
    </source>
</evidence>
<dbReference type="PANTHER" id="PTHR33734:SF22">
    <property type="entry name" value="MEMBRANE-BOUND LYTIC MUREIN TRANSGLYCOSYLASE D"/>
    <property type="match status" value="1"/>
</dbReference>
<evidence type="ECO:0000313" key="3">
    <source>
        <dbReference type="Proteomes" id="UP000242520"/>
    </source>
</evidence>
<gene>
    <name evidence="2" type="ORF">SAMN02744040_00538</name>
</gene>
<dbReference type="RefSeq" id="WP_072723329.1">
    <property type="nucleotide sequence ID" value="NZ_FQXH01000006.1"/>
</dbReference>
<proteinExistence type="predicted"/>
<dbReference type="InterPro" id="IPR016024">
    <property type="entry name" value="ARM-type_fold"/>
</dbReference>
<organism evidence="2 3">
    <name type="scientific">Tepidibacter thalassicus DSM 15285</name>
    <dbReference type="NCBI Taxonomy" id="1123350"/>
    <lineage>
        <taxon>Bacteria</taxon>
        <taxon>Bacillati</taxon>
        <taxon>Bacillota</taxon>
        <taxon>Clostridia</taxon>
        <taxon>Peptostreptococcales</taxon>
        <taxon>Peptostreptococcaceae</taxon>
        <taxon>Tepidibacter</taxon>
    </lineage>
</organism>
<dbReference type="InterPro" id="IPR018392">
    <property type="entry name" value="LysM"/>
</dbReference>
<dbReference type="Proteomes" id="UP000242520">
    <property type="component" value="Unassembled WGS sequence"/>
</dbReference>
<dbReference type="EMBL" id="FQXH01000006">
    <property type="protein sequence ID" value="SHH02050.1"/>
    <property type="molecule type" value="Genomic_DNA"/>
</dbReference>
<accession>A0A1M5PJV2</accession>
<dbReference type="Gene3D" id="1.25.10.10">
    <property type="entry name" value="Leucine-rich Repeat Variant"/>
    <property type="match status" value="1"/>
</dbReference>
<dbReference type="PANTHER" id="PTHR33734">
    <property type="entry name" value="LYSM DOMAIN-CONTAINING GPI-ANCHORED PROTEIN 2"/>
    <property type="match status" value="1"/>
</dbReference>
<dbReference type="OrthoDB" id="9800780at2"/>
<dbReference type="InterPro" id="IPR011989">
    <property type="entry name" value="ARM-like"/>
</dbReference>
<name>A0A1M5PJV2_9FIRM</name>
<dbReference type="GO" id="GO:0008932">
    <property type="term" value="F:lytic endotransglycosylase activity"/>
    <property type="evidence" value="ECO:0007669"/>
    <property type="project" value="TreeGrafter"/>
</dbReference>